<accession>A0AA95EV04</accession>
<keyword evidence="6 10" id="KW-0560">Oxidoreductase</keyword>
<sequence>MSTIATTTSQFWRQFKEELIAAAPSMGIDKLGITSAEPFVELKRQLQSHRELGYESGFEDPDLDKRTDPRLSMPEAQSIISIAVAYPSKLKDAPVSEPGRRRGILSRSAWGEDYHVALRRRMDKLEAWIKERFPDAKLMSMIDTGALADRAVAERAGIGWSGKNCSVITPELGSWVYLGEMLTELPLPPDEQIADGCGDCTRCIDACPTGALVGPGQLNSQRCISYITQTKGFVEEELMMKIGNRLYGCDTCQIVCPVNRGIDIRIHDELAADPEVVKPLLRPLLQLGNRDFKAQFGNSSAAWRGRKPIQRNALIGLGNFKDAGSIPDIAVVLKGDPRPVLRGTAAWALGRIGDQSAMVELEAALETELELEVQEAIVRAISQLNKVHNKTEHQ</sequence>
<dbReference type="SUPFAM" id="SSF54862">
    <property type="entry name" value="4Fe-4S ferredoxins"/>
    <property type="match status" value="1"/>
</dbReference>
<evidence type="ECO:0000313" key="11">
    <source>
        <dbReference type="Proteomes" id="UP001178662"/>
    </source>
</evidence>
<dbReference type="InterPro" id="IPR011989">
    <property type="entry name" value="ARM-like"/>
</dbReference>
<reference evidence="10" key="1">
    <citation type="submission" date="2023-03" db="EMBL/GenBank/DDBJ databases">
        <title>Andean soil-derived lignocellulolytic bacterial consortium as a source of novel taxa and putative plastic-active enzymes.</title>
        <authorList>
            <person name="Diaz-Garcia L."/>
            <person name="Chuvochina M."/>
            <person name="Feuerriegel G."/>
            <person name="Bunk B."/>
            <person name="Sproer C."/>
            <person name="Streit W.R."/>
            <person name="Rodriguez L.M."/>
            <person name="Overmann J."/>
            <person name="Jimenez D.J."/>
        </authorList>
    </citation>
    <scope>NUCLEOTIDE SEQUENCE</scope>
    <source>
        <strain evidence="10">MAG 2441</strain>
    </source>
</reference>
<dbReference type="GO" id="GO:0046872">
    <property type="term" value="F:metal ion binding"/>
    <property type="evidence" value="ECO:0007669"/>
    <property type="project" value="UniProtKB-KW"/>
</dbReference>
<dbReference type="PROSITE" id="PS00198">
    <property type="entry name" value="4FE4S_FER_1"/>
    <property type="match status" value="1"/>
</dbReference>
<dbReference type="InterPro" id="IPR004453">
    <property type="entry name" value="QueG"/>
</dbReference>
<evidence type="ECO:0000256" key="2">
    <source>
        <dbReference type="ARBA" id="ARBA00022490"/>
    </source>
</evidence>
<dbReference type="EC" id="1.17.99.6" evidence="10"/>
<feature type="domain" description="4Fe-4S ferredoxin-type" evidence="9">
    <location>
        <begin position="188"/>
        <end position="217"/>
    </location>
</feature>
<dbReference type="Pfam" id="PF08331">
    <property type="entry name" value="QueG_DUF1730"/>
    <property type="match status" value="1"/>
</dbReference>
<dbReference type="EMBL" id="CP119317">
    <property type="protein sequence ID" value="WEK53654.1"/>
    <property type="molecule type" value="Genomic_DNA"/>
</dbReference>
<keyword evidence="11" id="KW-1185">Reference proteome</keyword>
<evidence type="ECO:0000256" key="4">
    <source>
        <dbReference type="ARBA" id="ARBA00022723"/>
    </source>
</evidence>
<evidence type="ECO:0000259" key="9">
    <source>
        <dbReference type="PROSITE" id="PS51379"/>
    </source>
</evidence>
<keyword evidence="8" id="KW-0411">Iron-sulfur</keyword>
<dbReference type="PROSITE" id="PS51379">
    <property type="entry name" value="4FE4S_FER_2"/>
    <property type="match status" value="1"/>
</dbReference>
<evidence type="ECO:0000256" key="1">
    <source>
        <dbReference type="ARBA" id="ARBA00022485"/>
    </source>
</evidence>
<evidence type="ECO:0000256" key="3">
    <source>
        <dbReference type="ARBA" id="ARBA00022694"/>
    </source>
</evidence>
<dbReference type="InterPro" id="IPR016024">
    <property type="entry name" value="ARM-type_fold"/>
</dbReference>
<dbReference type="InterPro" id="IPR017900">
    <property type="entry name" value="4Fe4S_Fe_S_CS"/>
</dbReference>
<protein>
    <submittedName>
        <fullName evidence="10">tRNA epoxyqueuosine(34) reductase QueG</fullName>
        <ecNumber evidence="10">1.17.99.6</ecNumber>
    </submittedName>
</protein>
<dbReference type="GO" id="GO:0008616">
    <property type="term" value="P:tRNA queuosine(34) biosynthetic process"/>
    <property type="evidence" value="ECO:0007669"/>
    <property type="project" value="UniProtKB-KW"/>
</dbReference>
<dbReference type="Proteomes" id="UP001178662">
    <property type="component" value="Chromosome"/>
</dbReference>
<keyword evidence="1" id="KW-0004">4Fe-4S</keyword>
<dbReference type="NCBIfam" id="TIGR00276">
    <property type="entry name" value="tRNA epoxyqueuosine(34) reductase QueG"/>
    <property type="match status" value="1"/>
</dbReference>
<keyword evidence="5" id="KW-0671">Queuosine biosynthesis</keyword>
<dbReference type="Gene3D" id="1.25.10.10">
    <property type="entry name" value="Leucine-rich Repeat Variant"/>
    <property type="match status" value="1"/>
</dbReference>
<gene>
    <name evidence="10" type="primary">queG</name>
    <name evidence="10" type="ORF">P0Y55_13860</name>
</gene>
<evidence type="ECO:0000256" key="7">
    <source>
        <dbReference type="ARBA" id="ARBA00023004"/>
    </source>
</evidence>
<keyword evidence="4" id="KW-0479">Metal-binding</keyword>
<evidence type="ECO:0000313" key="10">
    <source>
        <dbReference type="EMBL" id="WEK53654.1"/>
    </source>
</evidence>
<evidence type="ECO:0000256" key="5">
    <source>
        <dbReference type="ARBA" id="ARBA00022785"/>
    </source>
</evidence>
<dbReference type="GO" id="GO:0051539">
    <property type="term" value="F:4 iron, 4 sulfur cluster binding"/>
    <property type="evidence" value="ECO:0007669"/>
    <property type="project" value="UniProtKB-KW"/>
</dbReference>
<name>A0AA95EV04_9BACL</name>
<dbReference type="FunFam" id="3.30.70.20:FF:000037">
    <property type="entry name" value="Epoxyqueuosine reductase"/>
    <property type="match status" value="1"/>
</dbReference>
<dbReference type="SUPFAM" id="SSF48371">
    <property type="entry name" value="ARM repeat"/>
    <property type="match status" value="1"/>
</dbReference>
<dbReference type="InterPro" id="IPR017896">
    <property type="entry name" value="4Fe4S_Fe-S-bd"/>
</dbReference>
<dbReference type="Gene3D" id="3.30.70.20">
    <property type="match status" value="1"/>
</dbReference>
<dbReference type="PANTHER" id="PTHR30002">
    <property type="entry name" value="EPOXYQUEUOSINE REDUCTASE"/>
    <property type="match status" value="1"/>
</dbReference>
<keyword evidence="7" id="KW-0408">Iron</keyword>
<evidence type="ECO:0000256" key="6">
    <source>
        <dbReference type="ARBA" id="ARBA00023002"/>
    </source>
</evidence>
<dbReference type="GO" id="GO:0052693">
    <property type="term" value="F:epoxyqueuosine reductase activity"/>
    <property type="evidence" value="ECO:0007669"/>
    <property type="project" value="UniProtKB-EC"/>
</dbReference>
<dbReference type="AlphaFoldDB" id="A0AA95EV04"/>
<dbReference type="InterPro" id="IPR004155">
    <property type="entry name" value="PBS_lyase_HEAT"/>
</dbReference>
<proteinExistence type="predicted"/>
<evidence type="ECO:0000256" key="8">
    <source>
        <dbReference type="ARBA" id="ARBA00023014"/>
    </source>
</evidence>
<dbReference type="InterPro" id="IPR013542">
    <property type="entry name" value="QueG_DUF1730"/>
</dbReference>
<keyword evidence="3" id="KW-0819">tRNA processing</keyword>
<organism evidence="10 11">
    <name type="scientific">Candidatus Cohnella colombiensis</name>
    <dbReference type="NCBI Taxonomy" id="3121368"/>
    <lineage>
        <taxon>Bacteria</taxon>
        <taxon>Bacillati</taxon>
        <taxon>Bacillota</taxon>
        <taxon>Bacilli</taxon>
        <taxon>Bacillales</taxon>
        <taxon>Paenibacillaceae</taxon>
        <taxon>Cohnella</taxon>
    </lineage>
</organism>
<dbReference type="PANTHER" id="PTHR30002:SF4">
    <property type="entry name" value="EPOXYQUEUOSINE REDUCTASE"/>
    <property type="match status" value="1"/>
</dbReference>
<dbReference type="Pfam" id="PF13484">
    <property type="entry name" value="Fer4_16"/>
    <property type="match status" value="1"/>
</dbReference>
<keyword evidence="2" id="KW-0963">Cytoplasm</keyword>
<dbReference type="Pfam" id="PF13646">
    <property type="entry name" value="HEAT_2"/>
    <property type="match status" value="1"/>
</dbReference>
<dbReference type="SMART" id="SM00567">
    <property type="entry name" value="EZ_HEAT"/>
    <property type="match status" value="2"/>
</dbReference>